<name>A0A0J6VB27_9MYCO</name>
<dbReference type="RefSeq" id="WP_048425149.1">
    <property type="nucleotide sequence ID" value="NZ_JYNU01000058.1"/>
</dbReference>
<keyword evidence="1" id="KW-0472">Membrane</keyword>
<feature type="transmembrane region" description="Helical" evidence="1">
    <location>
        <begin position="28"/>
        <end position="48"/>
    </location>
</feature>
<feature type="transmembrane region" description="Helical" evidence="1">
    <location>
        <begin position="139"/>
        <end position="163"/>
    </location>
</feature>
<accession>A0A0J6VB27</accession>
<organism evidence="2 3">
    <name type="scientific">Mycolicibacterium obuense</name>
    <dbReference type="NCBI Taxonomy" id="1807"/>
    <lineage>
        <taxon>Bacteria</taxon>
        <taxon>Bacillati</taxon>
        <taxon>Actinomycetota</taxon>
        <taxon>Actinomycetes</taxon>
        <taxon>Mycobacteriales</taxon>
        <taxon>Mycobacteriaceae</taxon>
        <taxon>Mycolicibacterium</taxon>
    </lineage>
</organism>
<dbReference type="EMBL" id="JYNU01000058">
    <property type="protein sequence ID" value="KMO68100.1"/>
    <property type="molecule type" value="Genomic_DNA"/>
</dbReference>
<evidence type="ECO:0000313" key="3">
    <source>
        <dbReference type="Proteomes" id="UP000036313"/>
    </source>
</evidence>
<dbReference type="PANTHER" id="PTHR42305:SF1">
    <property type="entry name" value="MEMBRANE PROTEIN RV1733C-RELATED"/>
    <property type="match status" value="1"/>
</dbReference>
<dbReference type="AlphaFoldDB" id="A0A0J6VB27"/>
<gene>
    <name evidence="2" type="ORF">MOBUDSM44075_05098</name>
</gene>
<reference evidence="2 3" key="1">
    <citation type="journal article" date="2015" name="Genome Biol. Evol.">
        <title>Characterization of Three Mycobacterium spp. with Potential Use in Bioremediation by Genome Sequencing and Comparative Genomics.</title>
        <authorList>
            <person name="Das S."/>
            <person name="Pettersson B.M."/>
            <person name="Behra P.R."/>
            <person name="Ramesh M."/>
            <person name="Dasgupta S."/>
            <person name="Bhattacharya A."/>
            <person name="Kirsebom L.A."/>
        </authorList>
    </citation>
    <scope>NUCLEOTIDE SEQUENCE [LARGE SCALE GENOMIC DNA]</scope>
    <source>
        <strain evidence="2 3">DSM 44075</strain>
    </source>
</reference>
<dbReference type="Proteomes" id="UP000036313">
    <property type="component" value="Unassembled WGS sequence"/>
</dbReference>
<dbReference type="PATRIC" id="fig|1807.14.peg.5139"/>
<sequence length="195" mass="21390">MSFLATTFGVWTRRLSGRHPLVRFSDRVEAMGLVVVIAVAVFALLPAASLKDSVEQQFSQSFAVQRAERTPVEAIVTGDSQVTAQLYDTSYLSPIRWQVDGVTHTDEMRTPKMTAGDHITIWVDPAGDRRAAPLTDRDAAVQAVIAAVAVWVTITGAAVGAWAGMRMRLDRGRHADWDRDLRRLTDNGGRTNNTA</sequence>
<comment type="caution">
    <text evidence="2">The sequence shown here is derived from an EMBL/GenBank/DDBJ whole genome shotgun (WGS) entry which is preliminary data.</text>
</comment>
<evidence type="ECO:0000313" key="2">
    <source>
        <dbReference type="EMBL" id="KMO68100.1"/>
    </source>
</evidence>
<proteinExistence type="predicted"/>
<dbReference type="PANTHER" id="PTHR42305">
    <property type="entry name" value="MEMBRANE PROTEIN RV1733C-RELATED"/>
    <property type="match status" value="1"/>
</dbReference>
<keyword evidence="1" id="KW-0812">Transmembrane</keyword>
<protein>
    <submittedName>
        <fullName evidence="2">Putative membrane protein</fullName>
    </submittedName>
</protein>
<keyword evidence="1" id="KW-1133">Transmembrane helix</keyword>
<evidence type="ECO:0000256" key="1">
    <source>
        <dbReference type="SAM" id="Phobius"/>
    </source>
</evidence>
<dbReference type="InterPro" id="IPR039708">
    <property type="entry name" value="MT1774/Rv1733c-like"/>
</dbReference>